<feature type="transmembrane region" description="Helical" evidence="3">
    <location>
        <begin position="101"/>
        <end position="120"/>
    </location>
</feature>
<evidence type="ECO:0000256" key="1">
    <source>
        <dbReference type="ARBA" id="ARBA00012528"/>
    </source>
</evidence>
<evidence type="ECO:0000259" key="4">
    <source>
        <dbReference type="PROSITE" id="PS50887"/>
    </source>
</evidence>
<evidence type="ECO:0000313" key="5">
    <source>
        <dbReference type="EMBL" id="RFC64362.1"/>
    </source>
</evidence>
<dbReference type="PANTHER" id="PTHR45138:SF9">
    <property type="entry name" value="DIGUANYLATE CYCLASE DGCM-RELATED"/>
    <property type="match status" value="1"/>
</dbReference>
<evidence type="ECO:0000256" key="2">
    <source>
        <dbReference type="ARBA" id="ARBA00034247"/>
    </source>
</evidence>
<dbReference type="PROSITE" id="PS50887">
    <property type="entry name" value="GGDEF"/>
    <property type="match status" value="1"/>
</dbReference>
<dbReference type="PANTHER" id="PTHR45138">
    <property type="entry name" value="REGULATORY COMPONENTS OF SENSORY TRANSDUCTION SYSTEM"/>
    <property type="match status" value="1"/>
</dbReference>
<name>A0A371X564_9HYPH</name>
<dbReference type="InterPro" id="IPR029787">
    <property type="entry name" value="Nucleotide_cyclase"/>
</dbReference>
<dbReference type="Proteomes" id="UP000264310">
    <property type="component" value="Unassembled WGS sequence"/>
</dbReference>
<dbReference type="GO" id="GO:0052621">
    <property type="term" value="F:diguanylate cyclase activity"/>
    <property type="evidence" value="ECO:0007669"/>
    <property type="project" value="UniProtKB-EC"/>
</dbReference>
<feature type="transmembrane region" description="Helical" evidence="3">
    <location>
        <begin position="177"/>
        <end position="194"/>
    </location>
</feature>
<organism evidence="5 6">
    <name type="scientific">Fulvimarina endophytica</name>
    <dbReference type="NCBI Taxonomy" id="2293836"/>
    <lineage>
        <taxon>Bacteria</taxon>
        <taxon>Pseudomonadati</taxon>
        <taxon>Pseudomonadota</taxon>
        <taxon>Alphaproteobacteria</taxon>
        <taxon>Hyphomicrobiales</taxon>
        <taxon>Aurantimonadaceae</taxon>
        <taxon>Fulvimarina</taxon>
    </lineage>
</organism>
<dbReference type="GO" id="GO:0005886">
    <property type="term" value="C:plasma membrane"/>
    <property type="evidence" value="ECO:0007669"/>
    <property type="project" value="TreeGrafter"/>
</dbReference>
<proteinExistence type="predicted"/>
<keyword evidence="3" id="KW-0472">Membrane</keyword>
<dbReference type="FunFam" id="3.30.70.270:FF:000001">
    <property type="entry name" value="Diguanylate cyclase domain protein"/>
    <property type="match status" value="1"/>
</dbReference>
<keyword evidence="3" id="KW-0812">Transmembrane</keyword>
<dbReference type="SMART" id="SM00267">
    <property type="entry name" value="GGDEF"/>
    <property type="match status" value="1"/>
</dbReference>
<accession>A0A371X564</accession>
<comment type="caution">
    <text evidence="5">The sequence shown here is derived from an EMBL/GenBank/DDBJ whole genome shotgun (WGS) entry which is preliminary data.</text>
</comment>
<evidence type="ECO:0000256" key="3">
    <source>
        <dbReference type="SAM" id="Phobius"/>
    </source>
</evidence>
<dbReference type="EC" id="2.7.7.65" evidence="1"/>
<keyword evidence="6" id="KW-1185">Reference proteome</keyword>
<keyword evidence="3" id="KW-1133">Transmembrane helix</keyword>
<dbReference type="NCBIfam" id="TIGR00254">
    <property type="entry name" value="GGDEF"/>
    <property type="match status" value="1"/>
</dbReference>
<protein>
    <recommendedName>
        <fullName evidence="1">diguanylate cyclase</fullName>
        <ecNumber evidence="1">2.7.7.65</ecNumber>
    </recommendedName>
</protein>
<sequence length="413" mass="43469">MTLIGLGLAIADLLAPKTNRPGLGEGSAQGDGERDRRRRLMRIEIALGTAVYLGFSAIDWLVVPGIAPLLTVLKFGLALPLALLLLRFVADPARSLASQQVAAGGVAVVFAALFALALALSNDPHAPVYLMATNGILIFAVSLLALPFRLASSVAASIIAIEVAAASAAPFASVTAVLATLFASISIAALALYANGRRSQERRRHFTMLRREEVRLATIARQRDMLVRLAAIDPLTGLLNRRGLETDLEAKLGRADGRDTISVTMIDIDCFKAYNDAYGHPAGDEVLRKVAACLREISGESASVARLGGEEFVVVEIGVEACLLRLCGERLRQSIMALEIDHLANTALDRLTVCIGIACDTCRGCDLPALFAAADEALYAAKASGRNRVVVAGTTAMDGEIAPSATSADPQAS</sequence>
<feature type="transmembrane region" description="Helical" evidence="3">
    <location>
        <begin position="69"/>
        <end position="89"/>
    </location>
</feature>
<evidence type="ECO:0000313" key="6">
    <source>
        <dbReference type="Proteomes" id="UP000264310"/>
    </source>
</evidence>
<dbReference type="Pfam" id="PF00990">
    <property type="entry name" value="GGDEF"/>
    <property type="match status" value="1"/>
</dbReference>
<dbReference type="OrthoDB" id="9812260at2"/>
<dbReference type="InterPro" id="IPR043128">
    <property type="entry name" value="Rev_trsase/Diguanyl_cyclase"/>
</dbReference>
<comment type="catalytic activity">
    <reaction evidence="2">
        <text>2 GTP = 3',3'-c-di-GMP + 2 diphosphate</text>
        <dbReference type="Rhea" id="RHEA:24898"/>
        <dbReference type="ChEBI" id="CHEBI:33019"/>
        <dbReference type="ChEBI" id="CHEBI:37565"/>
        <dbReference type="ChEBI" id="CHEBI:58805"/>
        <dbReference type="EC" id="2.7.7.65"/>
    </reaction>
</comment>
<reference evidence="5 6" key="1">
    <citation type="submission" date="2018-08" db="EMBL/GenBank/DDBJ databases">
        <title>Fulvimarina sp. 85, whole genome shotgun sequence.</title>
        <authorList>
            <person name="Tuo L."/>
        </authorList>
    </citation>
    <scope>NUCLEOTIDE SEQUENCE [LARGE SCALE GENOMIC DNA]</scope>
    <source>
        <strain evidence="5 6">85</strain>
    </source>
</reference>
<dbReference type="InterPro" id="IPR000160">
    <property type="entry name" value="GGDEF_dom"/>
</dbReference>
<dbReference type="SUPFAM" id="SSF55073">
    <property type="entry name" value="Nucleotide cyclase"/>
    <property type="match status" value="1"/>
</dbReference>
<dbReference type="GO" id="GO:0043709">
    <property type="term" value="P:cell adhesion involved in single-species biofilm formation"/>
    <property type="evidence" value="ECO:0007669"/>
    <property type="project" value="TreeGrafter"/>
</dbReference>
<dbReference type="InterPro" id="IPR050469">
    <property type="entry name" value="Diguanylate_Cyclase"/>
</dbReference>
<dbReference type="RefSeq" id="WP_116682778.1">
    <property type="nucleotide sequence ID" value="NZ_QURL01000003.1"/>
</dbReference>
<dbReference type="EMBL" id="QURL01000003">
    <property type="protein sequence ID" value="RFC64362.1"/>
    <property type="molecule type" value="Genomic_DNA"/>
</dbReference>
<dbReference type="GO" id="GO:1902201">
    <property type="term" value="P:negative regulation of bacterial-type flagellum-dependent cell motility"/>
    <property type="evidence" value="ECO:0007669"/>
    <property type="project" value="TreeGrafter"/>
</dbReference>
<feature type="domain" description="GGDEF" evidence="4">
    <location>
        <begin position="259"/>
        <end position="394"/>
    </location>
</feature>
<dbReference type="CDD" id="cd01949">
    <property type="entry name" value="GGDEF"/>
    <property type="match status" value="1"/>
</dbReference>
<gene>
    <name evidence="5" type="ORF">DYI37_08565</name>
</gene>
<feature type="transmembrane region" description="Helical" evidence="3">
    <location>
        <begin position="43"/>
        <end position="63"/>
    </location>
</feature>
<feature type="transmembrane region" description="Helical" evidence="3">
    <location>
        <begin position="153"/>
        <end position="171"/>
    </location>
</feature>
<feature type="transmembrane region" description="Helical" evidence="3">
    <location>
        <begin position="126"/>
        <end position="146"/>
    </location>
</feature>
<dbReference type="AlphaFoldDB" id="A0A371X564"/>
<dbReference type="Gene3D" id="3.30.70.270">
    <property type="match status" value="1"/>
</dbReference>